<dbReference type="InterPro" id="IPR037124">
    <property type="entry name" value="Chaperonin_GroES_sf"/>
</dbReference>
<dbReference type="InterPro" id="IPR011032">
    <property type="entry name" value="GroES-like_sf"/>
</dbReference>
<dbReference type="PRINTS" id="PR00297">
    <property type="entry name" value="CHAPERONIN10"/>
</dbReference>
<dbReference type="AlphaFoldDB" id="A0A1A9VQ84"/>
<name>A0A1A9VQ84_GLOAU</name>
<keyword evidence="5" id="KW-1185">Reference proteome</keyword>
<evidence type="ECO:0000313" key="4">
    <source>
        <dbReference type="EnsemblMetazoa" id="GAUT044121-PA"/>
    </source>
</evidence>
<accession>A0A1A9VQ84</accession>
<dbReference type="PANTHER" id="PTHR10772">
    <property type="entry name" value="10 KDA HEAT SHOCK PROTEIN"/>
    <property type="match status" value="1"/>
</dbReference>
<dbReference type="GO" id="GO:0051087">
    <property type="term" value="F:protein-folding chaperone binding"/>
    <property type="evidence" value="ECO:0007669"/>
    <property type="project" value="TreeGrafter"/>
</dbReference>
<dbReference type="GO" id="GO:0005759">
    <property type="term" value="C:mitochondrial matrix"/>
    <property type="evidence" value="ECO:0007669"/>
    <property type="project" value="TreeGrafter"/>
</dbReference>
<evidence type="ECO:0000256" key="3">
    <source>
        <dbReference type="RuleBase" id="RU003479"/>
    </source>
</evidence>
<evidence type="ECO:0000256" key="1">
    <source>
        <dbReference type="ARBA" id="ARBA00006975"/>
    </source>
</evidence>
<dbReference type="SMART" id="SM00883">
    <property type="entry name" value="Cpn10"/>
    <property type="match status" value="1"/>
</dbReference>
<dbReference type="GO" id="GO:0005524">
    <property type="term" value="F:ATP binding"/>
    <property type="evidence" value="ECO:0007669"/>
    <property type="project" value="InterPro"/>
</dbReference>
<proteinExistence type="inferred from homology"/>
<dbReference type="GO" id="GO:0051082">
    <property type="term" value="F:unfolded protein binding"/>
    <property type="evidence" value="ECO:0007669"/>
    <property type="project" value="TreeGrafter"/>
</dbReference>
<dbReference type="PANTHER" id="PTHR10772:SF0">
    <property type="entry name" value="10 KDA HEAT SHOCK PROTEIN, MITOCHONDRIAL"/>
    <property type="match status" value="1"/>
</dbReference>
<dbReference type="Pfam" id="PF00166">
    <property type="entry name" value="Cpn10"/>
    <property type="match status" value="1"/>
</dbReference>
<evidence type="ECO:0000256" key="2">
    <source>
        <dbReference type="ARBA" id="ARBA00023186"/>
    </source>
</evidence>
<dbReference type="STRING" id="7395.A0A1A9VQ84"/>
<reference evidence="4" key="1">
    <citation type="submission" date="2020-05" db="UniProtKB">
        <authorList>
            <consortium name="EnsemblMetazoa"/>
        </authorList>
    </citation>
    <scope>IDENTIFICATION</scope>
    <source>
        <strain evidence="4">TTRI</strain>
    </source>
</reference>
<dbReference type="CDD" id="cd00320">
    <property type="entry name" value="cpn10"/>
    <property type="match status" value="1"/>
</dbReference>
<dbReference type="InterPro" id="IPR020818">
    <property type="entry name" value="Chaperonin_GroES"/>
</dbReference>
<dbReference type="EnsemblMetazoa" id="GAUT044121-RA">
    <property type="protein sequence ID" value="GAUT044121-PA"/>
    <property type="gene ID" value="GAUT044121"/>
</dbReference>
<keyword evidence="2 3" id="KW-0143">Chaperone</keyword>
<comment type="similarity">
    <text evidence="1 3">Belongs to the GroES chaperonin family.</text>
</comment>
<evidence type="ECO:0000313" key="5">
    <source>
        <dbReference type="Proteomes" id="UP000078200"/>
    </source>
</evidence>
<organism evidence="4 5">
    <name type="scientific">Glossina austeni</name>
    <name type="common">Savannah tsetse fly</name>
    <dbReference type="NCBI Taxonomy" id="7395"/>
    <lineage>
        <taxon>Eukaryota</taxon>
        <taxon>Metazoa</taxon>
        <taxon>Ecdysozoa</taxon>
        <taxon>Arthropoda</taxon>
        <taxon>Hexapoda</taxon>
        <taxon>Insecta</taxon>
        <taxon>Pterygota</taxon>
        <taxon>Neoptera</taxon>
        <taxon>Endopterygota</taxon>
        <taxon>Diptera</taxon>
        <taxon>Brachycera</taxon>
        <taxon>Muscomorpha</taxon>
        <taxon>Hippoboscoidea</taxon>
        <taxon>Glossinidae</taxon>
        <taxon>Glossina</taxon>
    </lineage>
</organism>
<evidence type="ECO:0008006" key="6">
    <source>
        <dbReference type="Google" id="ProtNLM"/>
    </source>
</evidence>
<dbReference type="Proteomes" id="UP000078200">
    <property type="component" value="Unassembled WGS sequence"/>
</dbReference>
<protein>
    <recommendedName>
        <fullName evidence="6">10 kDa heat shock protein, mitochondrial</fullName>
    </recommendedName>
</protein>
<dbReference type="SUPFAM" id="SSF50129">
    <property type="entry name" value="GroES-like"/>
    <property type="match status" value="1"/>
</dbReference>
<dbReference type="GO" id="GO:0044183">
    <property type="term" value="F:protein folding chaperone"/>
    <property type="evidence" value="ECO:0007669"/>
    <property type="project" value="InterPro"/>
</dbReference>
<dbReference type="GO" id="GO:0046872">
    <property type="term" value="F:metal ion binding"/>
    <property type="evidence" value="ECO:0007669"/>
    <property type="project" value="TreeGrafter"/>
</dbReference>
<dbReference type="VEuPathDB" id="VectorBase:GAUT044121"/>
<sequence>MPMLDRILVQRAEPMATTESGIVVPEDSRTKMMQGIVIAVGPGARSNQSDVHVPPLVKAGDRVLLPEYGGTRIKMEAQTTRYLIAGSFVTLTIKYLIVATERNVACSKNEKNEHLGEKETISFCFPVVFRDKKLN</sequence>
<dbReference type="Gene3D" id="2.30.33.40">
    <property type="entry name" value="GroES chaperonin"/>
    <property type="match status" value="1"/>
</dbReference>